<evidence type="ECO:0000256" key="1">
    <source>
        <dbReference type="SAM" id="SignalP"/>
    </source>
</evidence>
<sequence precursor="true">MSACSRRSFLLGMALAAGAGRSSRAAILRPGPLLWSRKVAMGEGDWPSREVVPAADSKQLYIPLIDRVLAIDLQTGEPAWPTLREKDDGAIYRGPASSQGLPSRAVTSAIVRDGRLLTLTGAISDAPASVRDFTHFPTLSAFDVGGSEGKLLWTQGLEGTLAASGWRAAALPALVGDSVWLPVVNQQRSMRPGLAELDPSNGSLRATVLMPVSPDGTANWAGNAPVSVGGRLFCRRIDGTVVAVSLADRRVEWRTEPRAARQTLKHAGIVPGAGMVHVATPDGRIEAIDTDDGQVRWTFDLEEENPQVCGLSGDQLICAGRRIWALDAATGAPRGRWGFVDTPPLGSVAIEGRAVAWSTERELVALDSSNGAVVGRDELAQSWNLTGGDTWSMGGRLVLVGGNRISVFRADRE</sequence>
<dbReference type="Proteomes" id="UP000315700">
    <property type="component" value="Chromosome"/>
</dbReference>
<dbReference type="InterPro" id="IPR011047">
    <property type="entry name" value="Quinoprotein_ADH-like_sf"/>
</dbReference>
<dbReference type="EMBL" id="CP036271">
    <property type="protein sequence ID" value="QDT55053.1"/>
    <property type="molecule type" value="Genomic_DNA"/>
</dbReference>
<dbReference type="InterPro" id="IPR018391">
    <property type="entry name" value="PQQ_b-propeller_rpt"/>
</dbReference>
<dbReference type="AlphaFoldDB" id="A0A517SFZ9"/>
<dbReference type="InterPro" id="IPR002372">
    <property type="entry name" value="PQQ_rpt_dom"/>
</dbReference>
<dbReference type="RefSeq" id="WP_145030850.1">
    <property type="nucleotide sequence ID" value="NZ_CP036271.1"/>
</dbReference>
<protein>
    <submittedName>
        <fullName evidence="3">Outer membrane biogenesis protein BamB</fullName>
    </submittedName>
</protein>
<dbReference type="PANTHER" id="PTHR34512">
    <property type="entry name" value="CELL SURFACE PROTEIN"/>
    <property type="match status" value="1"/>
</dbReference>
<organism evidence="3 4">
    <name type="scientific">Caulifigura coniformis</name>
    <dbReference type="NCBI Taxonomy" id="2527983"/>
    <lineage>
        <taxon>Bacteria</taxon>
        <taxon>Pseudomonadati</taxon>
        <taxon>Planctomycetota</taxon>
        <taxon>Planctomycetia</taxon>
        <taxon>Planctomycetales</taxon>
        <taxon>Planctomycetaceae</taxon>
        <taxon>Caulifigura</taxon>
    </lineage>
</organism>
<evidence type="ECO:0000313" key="4">
    <source>
        <dbReference type="Proteomes" id="UP000315700"/>
    </source>
</evidence>
<reference evidence="3 4" key="1">
    <citation type="submission" date="2019-02" db="EMBL/GenBank/DDBJ databases">
        <title>Deep-cultivation of Planctomycetes and their phenomic and genomic characterization uncovers novel biology.</title>
        <authorList>
            <person name="Wiegand S."/>
            <person name="Jogler M."/>
            <person name="Boedeker C."/>
            <person name="Pinto D."/>
            <person name="Vollmers J."/>
            <person name="Rivas-Marin E."/>
            <person name="Kohn T."/>
            <person name="Peeters S.H."/>
            <person name="Heuer A."/>
            <person name="Rast P."/>
            <person name="Oberbeckmann S."/>
            <person name="Bunk B."/>
            <person name="Jeske O."/>
            <person name="Meyerdierks A."/>
            <person name="Storesund J.E."/>
            <person name="Kallscheuer N."/>
            <person name="Luecker S."/>
            <person name="Lage O.M."/>
            <person name="Pohl T."/>
            <person name="Merkel B.J."/>
            <person name="Hornburger P."/>
            <person name="Mueller R.-W."/>
            <person name="Bruemmer F."/>
            <person name="Labrenz M."/>
            <person name="Spormann A.M."/>
            <person name="Op den Camp H."/>
            <person name="Overmann J."/>
            <person name="Amann R."/>
            <person name="Jetten M.S.M."/>
            <person name="Mascher T."/>
            <person name="Medema M.H."/>
            <person name="Devos D.P."/>
            <person name="Kaster A.-K."/>
            <person name="Ovreas L."/>
            <person name="Rohde M."/>
            <person name="Galperin M.Y."/>
            <person name="Jogler C."/>
        </authorList>
    </citation>
    <scope>NUCLEOTIDE SEQUENCE [LARGE SCALE GENOMIC DNA]</scope>
    <source>
        <strain evidence="3 4">Pan44</strain>
    </source>
</reference>
<feature type="signal peptide" evidence="1">
    <location>
        <begin position="1"/>
        <end position="19"/>
    </location>
</feature>
<keyword evidence="1" id="KW-0732">Signal</keyword>
<dbReference type="SMART" id="SM00564">
    <property type="entry name" value="PQQ"/>
    <property type="match status" value="3"/>
</dbReference>
<evidence type="ECO:0000259" key="2">
    <source>
        <dbReference type="Pfam" id="PF13360"/>
    </source>
</evidence>
<dbReference type="OrthoDB" id="223176at2"/>
<dbReference type="PANTHER" id="PTHR34512:SF30">
    <property type="entry name" value="OUTER MEMBRANE PROTEIN ASSEMBLY FACTOR BAMB"/>
    <property type="match status" value="1"/>
</dbReference>
<dbReference type="InParanoid" id="A0A517SFZ9"/>
<dbReference type="InterPro" id="IPR015943">
    <property type="entry name" value="WD40/YVTN_repeat-like_dom_sf"/>
</dbReference>
<dbReference type="Gene3D" id="2.40.128.630">
    <property type="match status" value="1"/>
</dbReference>
<dbReference type="SUPFAM" id="SSF50998">
    <property type="entry name" value="Quinoprotein alcohol dehydrogenase-like"/>
    <property type="match status" value="2"/>
</dbReference>
<proteinExistence type="predicted"/>
<feature type="chain" id="PRO_5021821338" evidence="1">
    <location>
        <begin position="20"/>
        <end position="413"/>
    </location>
</feature>
<gene>
    <name evidence="3" type="ORF">Pan44_30940</name>
</gene>
<keyword evidence="4" id="KW-1185">Reference proteome</keyword>
<name>A0A517SFZ9_9PLAN</name>
<dbReference type="Gene3D" id="2.130.10.10">
    <property type="entry name" value="YVTN repeat-like/Quinoprotein amine dehydrogenase"/>
    <property type="match status" value="1"/>
</dbReference>
<dbReference type="KEGG" id="ccos:Pan44_30940"/>
<evidence type="ECO:0000313" key="3">
    <source>
        <dbReference type="EMBL" id="QDT55053.1"/>
    </source>
</evidence>
<dbReference type="Pfam" id="PF13360">
    <property type="entry name" value="PQQ_2"/>
    <property type="match status" value="1"/>
</dbReference>
<accession>A0A517SFZ9</accession>
<feature type="domain" description="Pyrrolo-quinoline quinone repeat" evidence="2">
    <location>
        <begin position="148"/>
        <end position="298"/>
    </location>
</feature>